<keyword evidence="4" id="KW-0675">Receptor</keyword>
<dbReference type="FunFam" id="2.170.130.10:FF:000008">
    <property type="entry name" value="SusC/RagA family TonB-linked outer membrane protein"/>
    <property type="match status" value="1"/>
</dbReference>
<dbReference type="PROSITE" id="PS52016">
    <property type="entry name" value="TONB_DEPENDENT_REC_3"/>
    <property type="match status" value="1"/>
</dbReference>
<comment type="subcellular location">
    <subcellularLocation>
        <location evidence="1">Cell outer membrane</location>
        <topology evidence="1">Multi-pass membrane protein</topology>
    </subcellularLocation>
</comment>
<dbReference type="Pfam" id="PF13715">
    <property type="entry name" value="CarbopepD_reg_2"/>
    <property type="match status" value="1"/>
</dbReference>
<protein>
    <submittedName>
        <fullName evidence="4">TonB-dependent receptor</fullName>
    </submittedName>
</protein>
<dbReference type="InterPro" id="IPR023997">
    <property type="entry name" value="TonB-dep_OMP_SusC/RagA_CS"/>
</dbReference>
<evidence type="ECO:0000256" key="2">
    <source>
        <dbReference type="SAM" id="SignalP"/>
    </source>
</evidence>
<keyword evidence="1" id="KW-0812">Transmembrane</keyword>
<accession>A0A951IZU8</accession>
<keyword evidence="1" id="KW-0472">Membrane</keyword>
<dbReference type="InterPro" id="IPR023996">
    <property type="entry name" value="TonB-dep_OMP_SusC/RagA"/>
</dbReference>
<dbReference type="NCBIfam" id="TIGR04057">
    <property type="entry name" value="SusC_RagA_signa"/>
    <property type="match status" value="1"/>
</dbReference>
<proteinExistence type="inferred from homology"/>
<dbReference type="Pfam" id="PF07715">
    <property type="entry name" value="Plug"/>
    <property type="match status" value="1"/>
</dbReference>
<keyword evidence="1" id="KW-0998">Cell outer membrane</keyword>
<dbReference type="GO" id="GO:0009279">
    <property type="term" value="C:cell outer membrane"/>
    <property type="evidence" value="ECO:0007669"/>
    <property type="project" value="UniProtKB-SubCell"/>
</dbReference>
<dbReference type="InterPro" id="IPR039426">
    <property type="entry name" value="TonB-dep_rcpt-like"/>
</dbReference>
<evidence type="ECO:0000313" key="4">
    <source>
        <dbReference type="EMBL" id="MBW3468623.1"/>
    </source>
</evidence>
<dbReference type="Proteomes" id="UP000727490">
    <property type="component" value="Unassembled WGS sequence"/>
</dbReference>
<evidence type="ECO:0000313" key="5">
    <source>
        <dbReference type="Proteomes" id="UP000727490"/>
    </source>
</evidence>
<reference evidence="4 5" key="1">
    <citation type="journal article" date="2020" name="Syst. Appl. Microbiol.">
        <title>Arthrospiribacter ruber gen. nov., sp. nov., a novel bacterium isolated from Arthrospira cultures.</title>
        <authorList>
            <person name="Waleron M."/>
            <person name="Misztak A."/>
            <person name="Waleron M.M."/>
            <person name="Furmaniak M."/>
            <person name="Mrozik A."/>
            <person name="Waleron K."/>
        </authorList>
    </citation>
    <scope>NUCLEOTIDE SEQUENCE [LARGE SCALE GENOMIC DNA]</scope>
    <source>
        <strain evidence="4 5">DPMB0001</strain>
    </source>
</reference>
<keyword evidence="2" id="KW-0732">Signal</keyword>
<comment type="caution">
    <text evidence="4">The sequence shown here is derived from an EMBL/GenBank/DDBJ whole genome shotgun (WGS) entry which is preliminary data.</text>
</comment>
<dbReference type="NCBIfam" id="TIGR04056">
    <property type="entry name" value="OMP_RagA_SusC"/>
    <property type="match status" value="1"/>
</dbReference>
<keyword evidence="1" id="KW-0813">Transport</keyword>
<gene>
    <name evidence="4" type="ORF">EGN73_12485</name>
</gene>
<sequence length="1015" mass="112002">MRKALLTSCMLLLAVISVYAQSRTVTGRVTSEEEPEGIPGVNILVKGTGIGTTTDLDGQFSISVNSADDVLVFSFVGYNRQEIRVANQSSINVNMVPDTENLSEVIVVGYGEQDRRTLTSSISSIKGKDVENLPITSPDQLLQGRAPGVVVNTESGEPGGGMNIRIRGTTSITGNSDPLYVIDGVPIISDNIAATTFGQPVNPLADLNPADIESMEILKDASATAIYGARAANGVVLITTKRGKAGKPVVNITMYGGISEPWRNPNDLRVDGPTFERLQNEASRNNWIDRYGSLDAPNSSGQPYAAPFPNPDGAIDTNWFDEIFQTGSIRSLDASVAGGDERIKYFVSANNFYQEGLVRPSEFERSSARMNLDFMVTPSLKIGTSATYSVNTRDRALNGNAIEGALSTAFFYPSNYPIYNEDGSYHRPFWENPVAVANETDYLMKTTRIIGSVFADWEITDGLVFRSTWSIDNNLVEEDRYFNTFLAAGEAINGSAQSYVTRSNNWINENVLTYQKNFGEHNINLLLGNTLQENQFLRTQAMGQGFPSNSFKRIESAAVKNSSSTGTSWGIASFFTRVNYGYKGKYLFTANMRADASSRFGADNRWGYFPSVAGAWRMIDEGFMESIRGTVSDMKIRASYGITGNQGGIGDFQALGLWGGMRGGLNLGGVGQPTGPASYVDAPGIAPNQLANPDLRWETTAQFNIGFDVGLWNDRLTLTFDYYDKQTKDLLLNVPVPKSLGFSVLTQNFGEMENRGFELGINASIIEKENFTWTSSFNVSRNNNLVKRLAFPFTTFTRDYVRVEEGYPMNSFWVHVQEGVDPQTGDIIWDTMGDEEFNPNIHRQIFGTAIPRYVGGWTNMVNYKNWDFMVFFQFSEGGNILNYGRYFFEHGGDRTTGYSAQQLDRWQQPGDITDIPRMSSRNYSADLRPSRHVEDGSFLRLKNTSIGYTIPSPITSRVGVGRARLYAAAQNLITWTNYTGLDPEVSTSPSNLVAGVDIAVMPQPRTYTLGINLTF</sequence>
<dbReference type="RefSeq" id="WP_219290213.1">
    <property type="nucleotide sequence ID" value="NZ_RPHB01000005.1"/>
</dbReference>
<organism evidence="4 5">
    <name type="scientific">Arthrospiribacter ruber</name>
    <dbReference type="NCBI Taxonomy" id="2487934"/>
    <lineage>
        <taxon>Bacteria</taxon>
        <taxon>Pseudomonadati</taxon>
        <taxon>Bacteroidota</taxon>
        <taxon>Cytophagia</taxon>
        <taxon>Cytophagales</taxon>
        <taxon>Cyclobacteriaceae</taxon>
        <taxon>Arthrospiribacter</taxon>
    </lineage>
</organism>
<evidence type="ECO:0000259" key="3">
    <source>
        <dbReference type="Pfam" id="PF07715"/>
    </source>
</evidence>
<dbReference type="InterPro" id="IPR012910">
    <property type="entry name" value="Plug_dom"/>
</dbReference>
<comment type="similarity">
    <text evidence="1">Belongs to the TonB-dependent receptor family.</text>
</comment>
<name>A0A951IZU8_9BACT</name>
<dbReference type="AlphaFoldDB" id="A0A951IZU8"/>
<feature type="signal peptide" evidence="2">
    <location>
        <begin position="1"/>
        <end position="20"/>
    </location>
</feature>
<feature type="chain" id="PRO_5037084165" evidence="2">
    <location>
        <begin position="21"/>
        <end position="1015"/>
    </location>
</feature>
<keyword evidence="1" id="KW-1134">Transmembrane beta strand</keyword>
<dbReference type="EMBL" id="RPHB01000005">
    <property type="protein sequence ID" value="MBW3468623.1"/>
    <property type="molecule type" value="Genomic_DNA"/>
</dbReference>
<feature type="domain" description="TonB-dependent receptor plug" evidence="3">
    <location>
        <begin position="115"/>
        <end position="235"/>
    </location>
</feature>
<keyword evidence="5" id="KW-1185">Reference proteome</keyword>
<evidence type="ECO:0000256" key="1">
    <source>
        <dbReference type="PROSITE-ProRule" id="PRU01360"/>
    </source>
</evidence>